<gene>
    <name evidence="1" type="ORF">BZZ03_11345</name>
</gene>
<reference evidence="1 2" key="1">
    <citation type="submission" date="2017-02" db="EMBL/GenBank/DDBJ databases">
        <authorList>
            <person name="Peterson S.W."/>
        </authorList>
    </citation>
    <scope>NUCLEOTIDE SEQUENCE [LARGE SCALE GENOMIC DNA]</scope>
    <source>
        <strain evidence="1">159469</strain>
    </source>
</reference>
<organism evidence="1 2">
    <name type="scientific">Lactococcus petauri</name>
    <dbReference type="NCBI Taxonomy" id="1940789"/>
    <lineage>
        <taxon>Bacteria</taxon>
        <taxon>Bacillati</taxon>
        <taxon>Bacillota</taxon>
        <taxon>Bacilli</taxon>
        <taxon>Lactobacillales</taxon>
        <taxon>Streptococcaceae</taxon>
        <taxon>Lactococcus</taxon>
    </lineage>
</organism>
<accession>A0A252CA95</accession>
<protein>
    <submittedName>
        <fullName evidence="1">Uncharacterized protein</fullName>
    </submittedName>
</protein>
<evidence type="ECO:0000313" key="1">
    <source>
        <dbReference type="EMBL" id="OUK02223.1"/>
    </source>
</evidence>
<dbReference type="EMBL" id="MUIZ01000016">
    <property type="protein sequence ID" value="OUK02223.1"/>
    <property type="molecule type" value="Genomic_DNA"/>
</dbReference>
<comment type="caution">
    <text evidence="1">The sequence shown here is derived from an EMBL/GenBank/DDBJ whole genome shotgun (WGS) entry which is preliminary data.</text>
</comment>
<dbReference type="RefSeq" id="WP_086583356.1">
    <property type="nucleotide sequence ID" value="NZ_MUIZ01000016.1"/>
</dbReference>
<dbReference type="AlphaFoldDB" id="A0A252CA95"/>
<sequence length="78" mass="9205">MTKTKLQIIREQMRLDRFELANHVSRGSDQSISFWIFLISAYEKREIEIVNTSRLSRLALALQCQYSDLKENDGEQNK</sequence>
<proteinExistence type="predicted"/>
<dbReference type="Proteomes" id="UP000194606">
    <property type="component" value="Unassembled WGS sequence"/>
</dbReference>
<name>A0A252CA95_9LACT</name>
<evidence type="ECO:0000313" key="2">
    <source>
        <dbReference type="Proteomes" id="UP000194606"/>
    </source>
</evidence>